<sequence length="68" mass="7684">MQPFGWNEVQPSNSCELVLTLPDDVANRRLVVNQDVPDQQAPPRADTWAPPPMVSHPFRRPTHGLPQM</sequence>
<accession>A0A438MG34</accession>
<comment type="caution">
    <text evidence="2">The sequence shown here is derived from an EMBL/GenBank/DDBJ whole genome shotgun (WGS) entry which is preliminary data.</text>
</comment>
<organism evidence="2 3">
    <name type="scientific">Nonomuraea polychroma</name>
    <dbReference type="NCBI Taxonomy" id="46176"/>
    <lineage>
        <taxon>Bacteria</taxon>
        <taxon>Bacillati</taxon>
        <taxon>Actinomycetota</taxon>
        <taxon>Actinomycetes</taxon>
        <taxon>Streptosporangiales</taxon>
        <taxon>Streptosporangiaceae</taxon>
        <taxon>Nonomuraea</taxon>
    </lineage>
</organism>
<protein>
    <submittedName>
        <fullName evidence="2">Uncharacterized protein</fullName>
    </submittedName>
</protein>
<name>A0A438MG34_9ACTN</name>
<dbReference type="Proteomes" id="UP000284824">
    <property type="component" value="Unassembled WGS sequence"/>
</dbReference>
<feature type="region of interest" description="Disordered" evidence="1">
    <location>
        <begin position="34"/>
        <end position="68"/>
    </location>
</feature>
<gene>
    <name evidence="2" type="ORF">EDD27_7500</name>
</gene>
<evidence type="ECO:0000313" key="2">
    <source>
        <dbReference type="EMBL" id="RVX44753.1"/>
    </source>
</evidence>
<reference evidence="2 3" key="1">
    <citation type="submission" date="2019-01" db="EMBL/GenBank/DDBJ databases">
        <title>Sequencing the genomes of 1000 actinobacteria strains.</title>
        <authorList>
            <person name="Klenk H.-P."/>
        </authorList>
    </citation>
    <scope>NUCLEOTIDE SEQUENCE [LARGE SCALE GENOMIC DNA]</scope>
    <source>
        <strain evidence="2 3">DSM 43925</strain>
    </source>
</reference>
<dbReference type="AlphaFoldDB" id="A0A438MG34"/>
<evidence type="ECO:0000313" key="3">
    <source>
        <dbReference type="Proteomes" id="UP000284824"/>
    </source>
</evidence>
<dbReference type="EMBL" id="SAUN01000001">
    <property type="protein sequence ID" value="RVX44753.1"/>
    <property type="molecule type" value="Genomic_DNA"/>
</dbReference>
<evidence type="ECO:0000256" key="1">
    <source>
        <dbReference type="SAM" id="MobiDB-lite"/>
    </source>
</evidence>
<proteinExistence type="predicted"/>
<keyword evidence="3" id="KW-1185">Reference proteome</keyword>